<name>A0A318XZM8_9FIRM</name>
<dbReference type="EMBL" id="QKMR01000006">
    <property type="protein sequence ID" value="PYG88460.1"/>
    <property type="molecule type" value="Genomic_DNA"/>
</dbReference>
<comment type="similarity">
    <text evidence="1">Belongs to the GSP E family.</text>
</comment>
<dbReference type="AlphaFoldDB" id="A0A318XZM8"/>
<evidence type="ECO:0000313" key="4">
    <source>
        <dbReference type="Proteomes" id="UP000248132"/>
    </source>
</evidence>
<gene>
    <name evidence="3" type="ORF">LY28_01309</name>
</gene>
<dbReference type="Gene3D" id="3.30.450.380">
    <property type="match status" value="1"/>
</dbReference>
<comment type="caution">
    <text evidence="3">The sequence shown here is derived from an EMBL/GenBank/DDBJ whole genome shotgun (WGS) entry which is preliminary data.</text>
</comment>
<dbReference type="PANTHER" id="PTHR30486:SF6">
    <property type="entry name" value="TYPE IV PILUS RETRACTATION ATPASE PILT"/>
    <property type="match status" value="1"/>
</dbReference>
<accession>A0A318XZM8</accession>
<dbReference type="InterPro" id="IPR027417">
    <property type="entry name" value="P-loop_NTPase"/>
</dbReference>
<feature type="domain" description="Bacterial type II secretion system protein E" evidence="2">
    <location>
        <begin position="66"/>
        <end position="204"/>
    </location>
</feature>
<dbReference type="Proteomes" id="UP000248132">
    <property type="component" value="Unassembled WGS sequence"/>
</dbReference>
<evidence type="ECO:0000256" key="1">
    <source>
        <dbReference type="ARBA" id="ARBA00006611"/>
    </source>
</evidence>
<dbReference type="Gene3D" id="3.40.50.300">
    <property type="entry name" value="P-loop containing nucleotide triphosphate hydrolases"/>
    <property type="match status" value="1"/>
</dbReference>
<dbReference type="Pfam" id="PF00437">
    <property type="entry name" value="T2SSE"/>
    <property type="match status" value="1"/>
</dbReference>
<sequence length="213" mass="23989">MKQELINEIRNSVSQKIDLKRDFSDEEINQAISKSVFEKSKQLILKSSEKKEIIEAVFNSFRRLDILQPLIDDKEVTEIMINGPDNIFIEKKGESKKLDLRFQSSQKLEDIIQIMVTAVNRTVNESVPIVDARLKDGSRINVVLPPIALNGPIVTIRKFPEKPIDINMLIELGSLTAEAAAFLKMLVEAKYNIFIAGGTGAGKSNLGIRIYYI</sequence>
<reference evidence="3 4" key="1">
    <citation type="submission" date="2018-06" db="EMBL/GenBank/DDBJ databases">
        <title>Genomic Encyclopedia of Type Strains, Phase I: the one thousand microbial genomes (KMG-I) project.</title>
        <authorList>
            <person name="Kyrpides N."/>
        </authorList>
    </citation>
    <scope>NUCLEOTIDE SEQUENCE [LARGE SCALE GENOMIC DNA]</scope>
    <source>
        <strain evidence="3 4">DSM 19573</strain>
    </source>
</reference>
<proteinExistence type="inferred from homology"/>
<dbReference type="GO" id="GO:0016887">
    <property type="term" value="F:ATP hydrolysis activity"/>
    <property type="evidence" value="ECO:0007669"/>
    <property type="project" value="InterPro"/>
</dbReference>
<dbReference type="InterPro" id="IPR050921">
    <property type="entry name" value="T4SS_GSP_E_ATPase"/>
</dbReference>
<evidence type="ECO:0000259" key="2">
    <source>
        <dbReference type="Pfam" id="PF00437"/>
    </source>
</evidence>
<organism evidence="3 4">
    <name type="scientific">Ruminiclostridium sufflavum DSM 19573</name>
    <dbReference type="NCBI Taxonomy" id="1121337"/>
    <lineage>
        <taxon>Bacteria</taxon>
        <taxon>Bacillati</taxon>
        <taxon>Bacillota</taxon>
        <taxon>Clostridia</taxon>
        <taxon>Eubacteriales</taxon>
        <taxon>Oscillospiraceae</taxon>
        <taxon>Ruminiclostridium</taxon>
    </lineage>
</organism>
<protein>
    <submittedName>
        <fullName evidence="3">Pilus assembly protein CpaF</fullName>
    </submittedName>
</protein>
<dbReference type="InterPro" id="IPR001482">
    <property type="entry name" value="T2SS/T4SS_dom"/>
</dbReference>
<keyword evidence="4" id="KW-1185">Reference proteome</keyword>
<dbReference type="SUPFAM" id="SSF52540">
    <property type="entry name" value="P-loop containing nucleoside triphosphate hydrolases"/>
    <property type="match status" value="1"/>
</dbReference>
<dbReference type="PANTHER" id="PTHR30486">
    <property type="entry name" value="TWITCHING MOTILITY PROTEIN PILT"/>
    <property type="match status" value="1"/>
</dbReference>
<evidence type="ECO:0000313" key="3">
    <source>
        <dbReference type="EMBL" id="PYG88460.1"/>
    </source>
</evidence>